<dbReference type="Gene3D" id="1.25.40.20">
    <property type="entry name" value="Ankyrin repeat-containing domain"/>
    <property type="match status" value="2"/>
</dbReference>
<dbReference type="SUPFAM" id="SSF48403">
    <property type="entry name" value="Ankyrin repeat"/>
    <property type="match status" value="1"/>
</dbReference>
<gene>
    <name evidence="4" type="ORF">CF392_04910</name>
</gene>
<evidence type="ECO:0000256" key="2">
    <source>
        <dbReference type="ARBA" id="ARBA00023043"/>
    </source>
</evidence>
<dbReference type="SMART" id="SM00248">
    <property type="entry name" value="ANK"/>
    <property type="match status" value="3"/>
</dbReference>
<evidence type="ECO:0000313" key="4">
    <source>
        <dbReference type="EMBL" id="PAV26551.1"/>
    </source>
</evidence>
<dbReference type="PANTHER" id="PTHR46680">
    <property type="entry name" value="NF-KAPPA-B INHIBITOR ALPHA"/>
    <property type="match status" value="1"/>
</dbReference>
<sequence>MPEEKSPYPNHLEIVRVLSRALDLKYESKFLDDQVANPDFDFRFVGLAVKRGLHEPLDHHVDAQFANDIVRWLERFFEQYSAFVAKLSLEGVSREKAEQLLAAHLFSFYGAFALKELCRRLQGPAAETLLNDRKQAIAITASWASVKIRPWPGYVSTWSKQQADQFRRWQSGVELPSLSSLKTLFRSPEARGVLGQADSMRLCTLFVIARAVDWFRRQTFGHIALTHGLGSLRTGKHHKPIGYVLAEAHSAETMDIQRLHADIDFLAEGLNPFRPKQPADRELLRSRLTDFSQKRQALDPISTTVFWEHWFEARFHMLSGSLELAANDYKKAFEHAYFRAGRNQETIILEALVVTAMLVRPDKTFLKKLRNAQVLLGMELPLKPEQQPEQQDFRSKYDDHVEAWFIDFYRGHFNKRFPEAGAFPGVKYPRHDQALIGPILVTDELRHKKPDLRHPDRRITTGDGPSKKWPQLVYYTWLGDRDAVSALLQAGADPNKLSQSDESALLLSILALDVTELSNQDFDLGLFKAISSAEHNDQTLNCRTQKKRLAPLHAALNTNQIAVLETLLDMGCEPDFRAGVEMSTPLYHCLEKIGLLTGKASPLKQLQNAPDDQMLLDTIRRYSGGREGLTLEQVQTKLRQQYNDPRYQSLLAAVRDLLVGEVKNRLDLDQLRTMAQMLVQRGADPNAIHNYPIQGYTPLMLAVENDEDDLVDFMVEHGDGSLEMTYRENRTGREIGCRQIASYFQATKVLKRFFSSTGKI</sequence>
<comment type="caution">
    <text evidence="4">The sequence shown here is derived from an EMBL/GenBank/DDBJ whole genome shotgun (WGS) entry which is preliminary data.</text>
</comment>
<accession>A0A2A2I3F7</accession>
<protein>
    <recommendedName>
        <fullName evidence="6">Ankyrin repeat protein</fullName>
    </recommendedName>
</protein>
<dbReference type="PROSITE" id="PS50088">
    <property type="entry name" value="ANK_REPEAT"/>
    <property type="match status" value="1"/>
</dbReference>
<evidence type="ECO:0000313" key="5">
    <source>
        <dbReference type="Proteomes" id="UP000218332"/>
    </source>
</evidence>
<reference evidence="4 5" key="1">
    <citation type="submission" date="2017-07" db="EMBL/GenBank/DDBJ databases">
        <title>Tamlnaduibacter salinus (Mi-7) genome sequencing.</title>
        <authorList>
            <person name="Verma A."/>
            <person name="Krishnamurthi S."/>
        </authorList>
    </citation>
    <scope>NUCLEOTIDE SEQUENCE [LARGE SCALE GENOMIC DNA]</scope>
    <source>
        <strain evidence="4 5">Mi-7</strain>
    </source>
</reference>
<dbReference type="InterPro" id="IPR002110">
    <property type="entry name" value="Ankyrin_rpt"/>
</dbReference>
<keyword evidence="1" id="KW-0677">Repeat</keyword>
<dbReference type="GO" id="GO:0071356">
    <property type="term" value="P:cellular response to tumor necrosis factor"/>
    <property type="evidence" value="ECO:0007669"/>
    <property type="project" value="TreeGrafter"/>
</dbReference>
<dbReference type="InterPro" id="IPR036770">
    <property type="entry name" value="Ankyrin_rpt-contain_sf"/>
</dbReference>
<dbReference type="GO" id="GO:0051059">
    <property type="term" value="F:NF-kappaB binding"/>
    <property type="evidence" value="ECO:0007669"/>
    <property type="project" value="TreeGrafter"/>
</dbReference>
<name>A0A2A2I3F7_9GAMM</name>
<dbReference type="PANTHER" id="PTHR46680:SF3">
    <property type="entry name" value="NF-KAPPA-B INHIBITOR CACTUS"/>
    <property type="match status" value="1"/>
</dbReference>
<keyword evidence="2 3" id="KW-0040">ANK repeat</keyword>
<dbReference type="EMBL" id="NMPM01000020">
    <property type="protein sequence ID" value="PAV26551.1"/>
    <property type="molecule type" value="Genomic_DNA"/>
</dbReference>
<dbReference type="RefSeq" id="WP_095610354.1">
    <property type="nucleotide sequence ID" value="NZ_NMPM01000020.1"/>
</dbReference>
<feature type="repeat" description="ANK" evidence="3">
    <location>
        <begin position="694"/>
        <end position="718"/>
    </location>
</feature>
<keyword evidence="5" id="KW-1185">Reference proteome</keyword>
<proteinExistence type="predicted"/>
<dbReference type="Proteomes" id="UP000218332">
    <property type="component" value="Unassembled WGS sequence"/>
</dbReference>
<dbReference type="InterPro" id="IPR051070">
    <property type="entry name" value="NF-kappa-B_inhibitor"/>
</dbReference>
<evidence type="ECO:0000256" key="3">
    <source>
        <dbReference type="PROSITE-ProRule" id="PRU00023"/>
    </source>
</evidence>
<evidence type="ECO:0000256" key="1">
    <source>
        <dbReference type="ARBA" id="ARBA00022737"/>
    </source>
</evidence>
<dbReference type="AlphaFoldDB" id="A0A2A2I3F7"/>
<dbReference type="PROSITE" id="PS50297">
    <property type="entry name" value="ANK_REP_REGION"/>
    <property type="match status" value="1"/>
</dbReference>
<dbReference type="GO" id="GO:0005829">
    <property type="term" value="C:cytosol"/>
    <property type="evidence" value="ECO:0007669"/>
    <property type="project" value="TreeGrafter"/>
</dbReference>
<evidence type="ECO:0008006" key="6">
    <source>
        <dbReference type="Google" id="ProtNLM"/>
    </source>
</evidence>
<organism evidence="4 5">
    <name type="scientific">Tamilnaduibacter salinus</name>
    <dbReference type="NCBI Taxonomy" id="1484056"/>
    <lineage>
        <taxon>Bacteria</taxon>
        <taxon>Pseudomonadati</taxon>
        <taxon>Pseudomonadota</taxon>
        <taxon>Gammaproteobacteria</taxon>
        <taxon>Pseudomonadales</taxon>
        <taxon>Marinobacteraceae</taxon>
        <taxon>Tamilnaduibacter</taxon>
    </lineage>
</organism>